<dbReference type="KEGG" id="tum:CBW65_04990"/>
<proteinExistence type="predicted"/>
<dbReference type="Proteomes" id="UP000195437">
    <property type="component" value="Chromosome"/>
</dbReference>
<sequence>MEQNRGGLFTRLFVRKTGDQIEVIEPQEVDEASIPTVGKTLPHTIIAFTPEQEQQYSEAEKERMQEQLLSLPPLHIGEVNVVPFDTGMYQGGCFVRVFIRNAWEVDEELTIEKMPLSLIDATGEIVARGTFTLKNFGSLRFGESRVWTFAWRENQLLKKTPDFSAFTVEVQ</sequence>
<name>A0A1Y0IJ12_9BACL</name>
<dbReference type="RefSeq" id="WP_087455894.1">
    <property type="nucleotide sequence ID" value="NZ_CP021434.1"/>
</dbReference>
<evidence type="ECO:0008006" key="3">
    <source>
        <dbReference type="Google" id="ProtNLM"/>
    </source>
</evidence>
<keyword evidence="2" id="KW-1185">Reference proteome</keyword>
<gene>
    <name evidence="1" type="ORF">CBW65_04990</name>
</gene>
<accession>A0A1Y0IJ12</accession>
<evidence type="ECO:0000313" key="1">
    <source>
        <dbReference type="EMBL" id="ARU60501.1"/>
    </source>
</evidence>
<dbReference type="AlphaFoldDB" id="A0A1Y0IJ12"/>
<evidence type="ECO:0000313" key="2">
    <source>
        <dbReference type="Proteomes" id="UP000195437"/>
    </source>
</evidence>
<protein>
    <recommendedName>
        <fullName evidence="3">SLAP domain-containing protein</fullName>
    </recommendedName>
</protein>
<dbReference type="EMBL" id="CP021434">
    <property type="protein sequence ID" value="ARU60501.1"/>
    <property type="molecule type" value="Genomic_DNA"/>
</dbReference>
<organism evidence="1 2">
    <name type="scientific">Tumebacillus avium</name>
    <dbReference type="NCBI Taxonomy" id="1903704"/>
    <lineage>
        <taxon>Bacteria</taxon>
        <taxon>Bacillati</taxon>
        <taxon>Bacillota</taxon>
        <taxon>Bacilli</taxon>
        <taxon>Bacillales</taxon>
        <taxon>Alicyclobacillaceae</taxon>
        <taxon>Tumebacillus</taxon>
    </lineage>
</organism>
<dbReference type="InterPro" id="IPR030910">
    <property type="entry name" value="SLAP_dom"/>
</dbReference>
<reference evidence="2" key="1">
    <citation type="submission" date="2017-05" db="EMBL/GenBank/DDBJ databases">
        <authorList>
            <person name="Sung H."/>
        </authorList>
    </citation>
    <scope>NUCLEOTIDE SEQUENCE [LARGE SCALE GENOMIC DNA]</scope>
    <source>
        <strain evidence="2">AR23208</strain>
    </source>
</reference>
<dbReference type="NCBIfam" id="TIGR04398">
    <property type="entry name" value="SLAP_DUP"/>
    <property type="match status" value="1"/>
</dbReference>
<dbReference type="OrthoDB" id="1907642at2"/>